<comment type="caution">
    <text evidence="2">The sequence shown here is derived from an EMBL/GenBank/DDBJ whole genome shotgun (WGS) entry which is preliminary data.</text>
</comment>
<proteinExistence type="predicted"/>
<dbReference type="AlphaFoldDB" id="A0AAV3WFH2"/>
<accession>A0AAV3WFH2</accession>
<sequence>MIPVSKPCNSLGLEISSILEKFGCHSDQPEISSCIRLSNLYTSYILPLFAALCDHDMLEELQRLQAHIGVLKTRLAHFESENSTLNAAKLDAEEQHRSQVVQKNGLITQKQEQIDDLTEQLSSAQTQYQHLNTDATALADRYSRLEKSCTDLKNRFQEILAERNELRAIKEKMNNDQRQAQQEIQALQQERERLLQKNEHAKAKVEAIIQRLAILGTEQDHHAQEIQQLAHPTEAGEEV</sequence>
<reference evidence="2 3" key="1">
    <citation type="submission" date="2019-07" db="EMBL/GenBank/DDBJ databases">
        <title>Whole genome shotgun sequence of Acinetobacter johnsonii NBRC 102197.</title>
        <authorList>
            <person name="Hosoyama A."/>
            <person name="Uohara A."/>
            <person name="Ohji S."/>
            <person name="Ichikawa N."/>
        </authorList>
    </citation>
    <scope>NUCLEOTIDE SEQUENCE [LARGE SCALE GENOMIC DNA]</scope>
    <source>
        <strain evidence="2 3">NBRC 102197</strain>
    </source>
</reference>
<gene>
    <name evidence="2" type="ORF">AJO04nite_27680</name>
</gene>
<organism evidence="2 3">
    <name type="scientific">Acinetobacter johnsonii</name>
    <dbReference type="NCBI Taxonomy" id="40214"/>
    <lineage>
        <taxon>Bacteria</taxon>
        <taxon>Pseudomonadati</taxon>
        <taxon>Pseudomonadota</taxon>
        <taxon>Gammaproteobacteria</taxon>
        <taxon>Moraxellales</taxon>
        <taxon>Moraxellaceae</taxon>
        <taxon>Acinetobacter</taxon>
    </lineage>
</organism>
<protein>
    <recommendedName>
        <fullName evidence="4">Chromosome partition protein Smc</fullName>
    </recommendedName>
</protein>
<evidence type="ECO:0000313" key="2">
    <source>
        <dbReference type="EMBL" id="GEK45510.1"/>
    </source>
</evidence>
<keyword evidence="1" id="KW-0175">Coiled coil</keyword>
<dbReference type="SUPFAM" id="SSF58100">
    <property type="entry name" value="Bacterial hemolysins"/>
    <property type="match status" value="1"/>
</dbReference>
<dbReference type="Proteomes" id="UP000321274">
    <property type="component" value="Unassembled WGS sequence"/>
</dbReference>
<evidence type="ECO:0000256" key="1">
    <source>
        <dbReference type="SAM" id="Coils"/>
    </source>
</evidence>
<dbReference type="EMBL" id="BJUJ01000116">
    <property type="protein sequence ID" value="GEK45510.1"/>
    <property type="molecule type" value="Genomic_DNA"/>
</dbReference>
<dbReference type="Gene3D" id="1.10.287.1490">
    <property type="match status" value="1"/>
</dbReference>
<name>A0AAV3WFH2_ACIJO</name>
<evidence type="ECO:0008006" key="4">
    <source>
        <dbReference type="Google" id="ProtNLM"/>
    </source>
</evidence>
<evidence type="ECO:0000313" key="3">
    <source>
        <dbReference type="Proteomes" id="UP000321274"/>
    </source>
</evidence>
<feature type="coiled-coil region" evidence="1">
    <location>
        <begin position="75"/>
        <end position="211"/>
    </location>
</feature>